<dbReference type="RefSeq" id="XP_005847742.1">
    <property type="nucleotide sequence ID" value="XM_005847680.1"/>
</dbReference>
<dbReference type="InParanoid" id="E1ZFB3"/>
<dbReference type="InterPro" id="IPR049072">
    <property type="entry name" value="MPH2_C"/>
</dbReference>
<dbReference type="eggNOG" id="ENOG502QTFN">
    <property type="taxonomic scope" value="Eukaryota"/>
</dbReference>
<dbReference type="KEGG" id="cvr:CHLNCDRAFT_133823"/>
<dbReference type="STRING" id="554065.E1ZFB3"/>
<reference evidence="2 3" key="1">
    <citation type="journal article" date="2010" name="Plant Cell">
        <title>The Chlorella variabilis NC64A genome reveals adaptation to photosymbiosis, coevolution with viruses, and cryptic sex.</title>
        <authorList>
            <person name="Blanc G."/>
            <person name="Duncan G."/>
            <person name="Agarkova I."/>
            <person name="Borodovsky M."/>
            <person name="Gurnon J."/>
            <person name="Kuo A."/>
            <person name="Lindquist E."/>
            <person name="Lucas S."/>
            <person name="Pangilinan J."/>
            <person name="Polle J."/>
            <person name="Salamov A."/>
            <person name="Terry A."/>
            <person name="Yamada T."/>
            <person name="Dunigan D.D."/>
            <person name="Grigoriev I.V."/>
            <person name="Claverie J.M."/>
            <person name="Van Etten J.L."/>
        </authorList>
    </citation>
    <scope>NUCLEOTIDE SEQUENCE [LARGE SCALE GENOMIC DNA]</scope>
    <source>
        <strain evidence="2 3">NC64A</strain>
    </source>
</reference>
<proteinExistence type="predicted"/>
<gene>
    <name evidence="2" type="ORF">CHLNCDRAFT_133823</name>
</gene>
<dbReference type="PANTHER" id="PTHR35742:SF1">
    <property type="entry name" value="THYLAKOID LUMENAL 16.5 KDA PROTEIN, CHLOROPLASTIC"/>
    <property type="match status" value="1"/>
</dbReference>
<organism evidence="3">
    <name type="scientific">Chlorella variabilis</name>
    <name type="common">Green alga</name>
    <dbReference type="NCBI Taxonomy" id="554065"/>
    <lineage>
        <taxon>Eukaryota</taxon>
        <taxon>Viridiplantae</taxon>
        <taxon>Chlorophyta</taxon>
        <taxon>core chlorophytes</taxon>
        <taxon>Trebouxiophyceae</taxon>
        <taxon>Chlorellales</taxon>
        <taxon>Chlorellaceae</taxon>
        <taxon>Chlorella clade</taxon>
        <taxon>Chlorella</taxon>
    </lineage>
</organism>
<keyword evidence="3" id="KW-1185">Reference proteome</keyword>
<dbReference type="Proteomes" id="UP000008141">
    <property type="component" value="Unassembled WGS sequence"/>
</dbReference>
<dbReference type="OMA" id="WVKKANI"/>
<evidence type="ECO:0000313" key="3">
    <source>
        <dbReference type="Proteomes" id="UP000008141"/>
    </source>
</evidence>
<accession>E1ZFB3</accession>
<feature type="domain" description="Maintenance of Photosystem II under High light 2 C-terminal" evidence="1">
    <location>
        <begin position="115"/>
        <end position="216"/>
    </location>
</feature>
<dbReference type="GeneID" id="17355169"/>
<name>E1ZFB3_CHLVA</name>
<dbReference type="OrthoDB" id="1924976at2759"/>
<evidence type="ECO:0000259" key="1">
    <source>
        <dbReference type="Pfam" id="PF20675"/>
    </source>
</evidence>
<dbReference type="Pfam" id="PF20675">
    <property type="entry name" value="MPH2"/>
    <property type="match status" value="1"/>
</dbReference>
<protein>
    <submittedName>
        <fullName evidence="2">Expressed protein</fullName>
    </submittedName>
</protein>
<dbReference type="GO" id="GO:0010206">
    <property type="term" value="P:photosystem II repair"/>
    <property type="evidence" value="ECO:0007669"/>
    <property type="project" value="InterPro"/>
</dbReference>
<dbReference type="EMBL" id="GL433844">
    <property type="protein sequence ID" value="EFN55640.1"/>
    <property type="molecule type" value="Genomic_DNA"/>
</dbReference>
<evidence type="ECO:0000313" key="2">
    <source>
        <dbReference type="EMBL" id="EFN55640.1"/>
    </source>
</evidence>
<sequence>MQAVCAVAKPFAASGARAPRSSSSRAAVVRAAVAGEPEQQPLLARRSVAGLLAAAPVLLPASRALALIPDDDDEELVQKARANRQARLASERQAEQAFSRSARGLDRVLEQELIPVQKAINSLAISGAALEAGDVKAAASALSGSWVRDFQSATEKLSYTDAAKSSAASVLSSLSALEGAAASGSASDAKRGFVATVGSFKAWVSAANIASDLRGL</sequence>
<dbReference type="AlphaFoldDB" id="E1ZFB3"/>
<dbReference type="PANTHER" id="PTHR35742">
    <property type="entry name" value="THYLAKOID LUMENAL 16.5 KDA PROTEIN, CHLOROPLASTIC"/>
    <property type="match status" value="1"/>
</dbReference>
<dbReference type="InterPro" id="IPR038862">
    <property type="entry name" value="MPH2"/>
</dbReference>